<keyword evidence="2" id="KW-1185">Reference proteome</keyword>
<dbReference type="AlphaFoldDB" id="A0A2P9ARK1"/>
<organism evidence="1 2">
    <name type="scientific">Mesorhizobium delmotii</name>
    <dbReference type="NCBI Taxonomy" id="1631247"/>
    <lineage>
        <taxon>Bacteria</taxon>
        <taxon>Pseudomonadati</taxon>
        <taxon>Pseudomonadota</taxon>
        <taxon>Alphaproteobacteria</taxon>
        <taxon>Hyphomicrobiales</taxon>
        <taxon>Phyllobacteriaceae</taxon>
        <taxon>Mesorhizobium</taxon>
    </lineage>
</organism>
<dbReference type="Proteomes" id="UP000245698">
    <property type="component" value="Unassembled WGS sequence"/>
</dbReference>
<name>A0A2P9ARK1_9HYPH</name>
<gene>
    <name evidence="1" type="ORF">BQ8482_360108</name>
</gene>
<proteinExistence type="predicted"/>
<protein>
    <submittedName>
        <fullName evidence="1">Uncharacterized protein</fullName>
    </submittedName>
</protein>
<evidence type="ECO:0000313" key="2">
    <source>
        <dbReference type="Proteomes" id="UP000245698"/>
    </source>
</evidence>
<sequence length="57" mass="6146">MSGDLEFKDAVRLALGGNNCNLLAKEVAESISMRISANNPGTTFPSEYCSELKKLNP</sequence>
<accession>A0A2P9ARK1</accession>
<dbReference type="EMBL" id="FUIG01000044">
    <property type="protein sequence ID" value="SJM33707.1"/>
    <property type="molecule type" value="Genomic_DNA"/>
</dbReference>
<reference evidence="2" key="1">
    <citation type="submission" date="2016-12" db="EMBL/GenBank/DDBJ databases">
        <authorList>
            <person name="Brunel B."/>
        </authorList>
    </citation>
    <scope>NUCLEOTIDE SEQUENCE [LARGE SCALE GENOMIC DNA]</scope>
</reference>
<evidence type="ECO:0000313" key="1">
    <source>
        <dbReference type="EMBL" id="SJM33707.1"/>
    </source>
</evidence>